<dbReference type="InterPro" id="IPR011009">
    <property type="entry name" value="Kinase-like_dom_sf"/>
</dbReference>
<dbReference type="Pfam" id="PF00069">
    <property type="entry name" value="Pkinase"/>
    <property type="match status" value="1"/>
</dbReference>
<keyword evidence="1" id="KW-0175">Coiled coil</keyword>
<dbReference type="Proteomes" id="UP001470230">
    <property type="component" value="Unassembled WGS sequence"/>
</dbReference>
<dbReference type="EMBL" id="JAPFFF010000010">
    <property type="protein sequence ID" value="KAK8881327.1"/>
    <property type="molecule type" value="Genomic_DNA"/>
</dbReference>
<dbReference type="PROSITE" id="PS00108">
    <property type="entry name" value="PROTEIN_KINASE_ST"/>
    <property type="match status" value="1"/>
</dbReference>
<keyword evidence="4" id="KW-1185">Reference proteome</keyword>
<organism evidence="3 4">
    <name type="scientific">Tritrichomonas musculus</name>
    <dbReference type="NCBI Taxonomy" id="1915356"/>
    <lineage>
        <taxon>Eukaryota</taxon>
        <taxon>Metamonada</taxon>
        <taxon>Parabasalia</taxon>
        <taxon>Tritrichomonadida</taxon>
        <taxon>Tritrichomonadidae</taxon>
        <taxon>Tritrichomonas</taxon>
    </lineage>
</organism>
<evidence type="ECO:0000259" key="2">
    <source>
        <dbReference type="PROSITE" id="PS50011"/>
    </source>
</evidence>
<gene>
    <name evidence="3" type="ORF">M9Y10_004062</name>
</gene>
<accession>A0ABR2JSZ2</accession>
<evidence type="ECO:0000313" key="3">
    <source>
        <dbReference type="EMBL" id="KAK8881327.1"/>
    </source>
</evidence>
<comment type="caution">
    <text evidence="3">The sequence shown here is derived from an EMBL/GenBank/DDBJ whole genome shotgun (WGS) entry which is preliminary data.</text>
</comment>
<dbReference type="InterPro" id="IPR001245">
    <property type="entry name" value="Ser-Thr/Tyr_kinase_cat_dom"/>
</dbReference>
<dbReference type="PANTHER" id="PTHR44329">
    <property type="entry name" value="SERINE/THREONINE-PROTEIN KINASE TNNI3K-RELATED"/>
    <property type="match status" value="1"/>
</dbReference>
<feature type="coiled-coil region" evidence="1">
    <location>
        <begin position="341"/>
        <end position="400"/>
    </location>
</feature>
<dbReference type="InterPro" id="IPR000719">
    <property type="entry name" value="Prot_kinase_dom"/>
</dbReference>
<evidence type="ECO:0000256" key="1">
    <source>
        <dbReference type="SAM" id="Coils"/>
    </source>
</evidence>
<dbReference type="Gene3D" id="1.10.510.10">
    <property type="entry name" value="Transferase(Phosphotransferase) domain 1"/>
    <property type="match status" value="1"/>
</dbReference>
<protein>
    <recommendedName>
        <fullName evidence="2">Protein kinase domain-containing protein</fullName>
    </recommendedName>
</protein>
<dbReference type="Gene3D" id="3.30.200.20">
    <property type="entry name" value="Phosphorylase Kinase, domain 1"/>
    <property type="match status" value="1"/>
</dbReference>
<reference evidence="3 4" key="1">
    <citation type="submission" date="2024-04" db="EMBL/GenBank/DDBJ databases">
        <title>Tritrichomonas musculus Genome.</title>
        <authorList>
            <person name="Alves-Ferreira E."/>
            <person name="Grigg M."/>
            <person name="Lorenzi H."/>
            <person name="Galac M."/>
        </authorList>
    </citation>
    <scope>NUCLEOTIDE SEQUENCE [LARGE SCALE GENOMIC DNA]</scope>
    <source>
        <strain evidence="3 4">EAF2021</strain>
    </source>
</reference>
<dbReference type="SMART" id="SM00220">
    <property type="entry name" value="S_TKc"/>
    <property type="match status" value="1"/>
</dbReference>
<dbReference type="PANTHER" id="PTHR44329:SF214">
    <property type="entry name" value="PROTEIN KINASE DOMAIN-CONTAINING PROTEIN"/>
    <property type="match status" value="1"/>
</dbReference>
<dbReference type="InterPro" id="IPR008271">
    <property type="entry name" value="Ser/Thr_kinase_AS"/>
</dbReference>
<sequence>MDSEEIFLNIQDFVLSKGKIDGGYFGHVFVVKEKKTNKLYAAKELDAKSYLLPKAQQMLIREVTNMKKLHHAAIIEFKGFTFISFNDPSKWQPTIYSEFVENKSLQEALNNASRGLAPEKWSETTRFINLIGISAAMKYLHENQILHRDLKPANVLLDINFYPKICDFGFSTSFANSKVMSNVGTQAYKAPEIFQGNPYGPAVDVYSFAIMACEIMSENMAYQGIDDFDIKVINNIINGSLRPEFSENVNENLQDLIKKCWDSDPECRPTFAEIFDELSNNYSEYIDIADEGEIDKYISLLPEQSNISNSTEQNSTEKLSQQITDLKKKMELNTKKYSADIAKAQTTINSFKEKNDILSQQITDLKEKMELNTKKYSTDIENAQNTINLLQDQLSEAKKKKNYRIF</sequence>
<proteinExistence type="predicted"/>
<dbReference type="InterPro" id="IPR051681">
    <property type="entry name" value="Ser/Thr_Kinases-Pseudokinases"/>
</dbReference>
<dbReference type="PRINTS" id="PR00109">
    <property type="entry name" value="TYRKINASE"/>
</dbReference>
<dbReference type="PROSITE" id="PS50011">
    <property type="entry name" value="PROTEIN_KINASE_DOM"/>
    <property type="match status" value="1"/>
</dbReference>
<name>A0ABR2JSZ2_9EUKA</name>
<evidence type="ECO:0000313" key="4">
    <source>
        <dbReference type="Proteomes" id="UP001470230"/>
    </source>
</evidence>
<dbReference type="SUPFAM" id="SSF56112">
    <property type="entry name" value="Protein kinase-like (PK-like)"/>
    <property type="match status" value="1"/>
</dbReference>
<feature type="domain" description="Protein kinase" evidence="2">
    <location>
        <begin position="14"/>
        <end position="286"/>
    </location>
</feature>